<dbReference type="Pfam" id="PF07511">
    <property type="entry name" value="DUF1525"/>
    <property type="match status" value="1"/>
</dbReference>
<organism evidence="1 2">
    <name type="scientific">Thioalkalivibrio denitrificans</name>
    <dbReference type="NCBI Taxonomy" id="108003"/>
    <lineage>
        <taxon>Bacteria</taxon>
        <taxon>Pseudomonadati</taxon>
        <taxon>Pseudomonadota</taxon>
        <taxon>Gammaproteobacteria</taxon>
        <taxon>Chromatiales</taxon>
        <taxon>Ectothiorhodospiraceae</taxon>
        <taxon>Thioalkalivibrio</taxon>
    </lineage>
</organism>
<dbReference type="Proteomes" id="UP000189462">
    <property type="component" value="Unassembled WGS sequence"/>
</dbReference>
<dbReference type="EMBL" id="MVBK01000001">
    <property type="protein sequence ID" value="OOG28881.1"/>
    <property type="molecule type" value="Genomic_DNA"/>
</dbReference>
<reference evidence="1 2" key="1">
    <citation type="submission" date="2017-02" db="EMBL/GenBank/DDBJ databases">
        <title>Genomic diversity within the haloalkaliphilic genus Thioalkalivibrio.</title>
        <authorList>
            <person name="Ahn A.-C."/>
            <person name="Meier-Kolthoff J."/>
            <person name="Overmars L."/>
            <person name="Richter M."/>
            <person name="Woyke T."/>
            <person name="Sorokin D.Y."/>
            <person name="Muyzer G."/>
        </authorList>
    </citation>
    <scope>NUCLEOTIDE SEQUENCE [LARGE SCALE GENOMIC DNA]</scope>
    <source>
        <strain evidence="1 2">ALJD</strain>
    </source>
</reference>
<accession>A0A1V3NV22</accession>
<dbReference type="AlphaFoldDB" id="A0A1V3NV22"/>
<name>A0A1V3NV22_9GAMM</name>
<gene>
    <name evidence="1" type="ORF">B1C78_00315</name>
</gene>
<protein>
    <submittedName>
        <fullName evidence="1">Integrating conjugative element protein</fullName>
    </submittedName>
</protein>
<dbReference type="NCBIfam" id="TIGR03757">
    <property type="entry name" value="conj_TIGR03757"/>
    <property type="match status" value="1"/>
</dbReference>
<sequence length="133" mass="14306">MVLSSLSAPVLGQGHVSVEVFTTPHYRVTGIGRAQRALAVGEVQVYDLSAAMRLENSLSDGLPSDQAEAASIAAHRIRNLDAKQLQQAFGGLVRASALRLDRIPAVVIDGHAVVYGVTDVVEAYGHYRRWRGD</sequence>
<evidence type="ECO:0000313" key="2">
    <source>
        <dbReference type="Proteomes" id="UP000189462"/>
    </source>
</evidence>
<keyword evidence="2" id="KW-1185">Reference proteome</keyword>
<dbReference type="STRING" id="108003.B1C78_00315"/>
<comment type="caution">
    <text evidence="1">The sequence shown here is derived from an EMBL/GenBank/DDBJ whole genome shotgun (WGS) entry which is preliminary data.</text>
</comment>
<proteinExistence type="predicted"/>
<evidence type="ECO:0000313" key="1">
    <source>
        <dbReference type="EMBL" id="OOG28881.1"/>
    </source>
</evidence>
<dbReference type="InterPro" id="IPR011090">
    <property type="entry name" value="Integr_conj_element_PFL4709"/>
</dbReference>